<dbReference type="EMBL" id="JBHUFP010000004">
    <property type="protein sequence ID" value="MFD1805217.1"/>
    <property type="molecule type" value="Genomic_DNA"/>
</dbReference>
<dbReference type="PANTHER" id="PTHR46997:SF1">
    <property type="entry name" value="LOW AFFINITY TRYPTOPHAN PERMEASE-RELATED"/>
    <property type="match status" value="1"/>
</dbReference>
<evidence type="ECO:0000256" key="4">
    <source>
        <dbReference type="ARBA" id="ARBA00022475"/>
    </source>
</evidence>
<feature type="transmembrane region" description="Helical" evidence="10">
    <location>
        <begin position="123"/>
        <end position="147"/>
    </location>
</feature>
<evidence type="ECO:0000256" key="9">
    <source>
        <dbReference type="ARBA" id="ARBA00023136"/>
    </source>
</evidence>
<dbReference type="Proteomes" id="UP001597420">
    <property type="component" value="Unassembled WGS sequence"/>
</dbReference>
<evidence type="ECO:0000256" key="3">
    <source>
        <dbReference type="ARBA" id="ARBA00022448"/>
    </source>
</evidence>
<gene>
    <name evidence="11" type="primary">mtr</name>
    <name evidence="11" type="ORF">ACFSAV_02300</name>
</gene>
<evidence type="ECO:0000256" key="2">
    <source>
        <dbReference type="ARBA" id="ARBA00005452"/>
    </source>
</evidence>
<dbReference type="PANTHER" id="PTHR46997">
    <property type="entry name" value="LOW AFFINITY TRYPTOPHAN PERMEASE-RELATED"/>
    <property type="match status" value="1"/>
</dbReference>
<name>A0ABW4NU63_9PAST</name>
<feature type="transmembrane region" description="Helical" evidence="10">
    <location>
        <begin position="33"/>
        <end position="61"/>
    </location>
</feature>
<feature type="transmembrane region" description="Helical" evidence="10">
    <location>
        <begin position="328"/>
        <end position="345"/>
    </location>
</feature>
<keyword evidence="6 10" id="KW-0812">Transmembrane</keyword>
<sequence length="418" mass="45159">MTTTKIPSLLGGAMIIAGTAIGAGMLANPTATAGVWFLGSIILLAYTWFCMTTSGLMILEANLHYPTGASFDTIVKDLLGQGWNIVNGLSIAFVLYILTYAYITSGGSITQNFLNQVLSSSGSAVKIGRISASLLFCMVLAAFVWLSTKAVDRFTTVLIGGMVIAFILSTSGLISSVKTEVLFNYLAQHEGHYLPYILSALPVCLVSFGFHGNVPSLVKYYDRDGKRVMKAIFLGTIIALIIYVFWQLAVQGNLPRHEFAPVIAKGGDIAELLTALGKYIQTDYISVVLNFFAYMAIASSFLGVSLGLFDYIADLFKLDNSLLGRSKTTLITFLPPLLLSLQFPYGFVIAIGYAGLAATIWAVIVPALLAKATRKKFPQSSYTVYGGNFMIYFVMLFGILNIVAQVAAQFKILPTFLG</sequence>
<keyword evidence="8 10" id="KW-1133">Transmembrane helix</keyword>
<keyword evidence="12" id="KW-1185">Reference proteome</keyword>
<dbReference type="InterPro" id="IPR013059">
    <property type="entry name" value="Trp_tyr_transpt"/>
</dbReference>
<evidence type="ECO:0000256" key="5">
    <source>
        <dbReference type="ARBA" id="ARBA00022519"/>
    </source>
</evidence>
<feature type="transmembrane region" description="Helical" evidence="10">
    <location>
        <begin position="291"/>
        <end position="316"/>
    </location>
</feature>
<comment type="similarity">
    <text evidence="2 10">Belongs to the amino acid/polyamine transporter 2 family. Mtr/TnaB/TyrP permease subfamily.</text>
</comment>
<proteinExistence type="inferred from homology"/>
<dbReference type="InterPro" id="IPR018227">
    <property type="entry name" value="Amino_acid_transport_2"/>
</dbReference>
<dbReference type="InterPro" id="IPR013061">
    <property type="entry name" value="Trp/try_permease_CS"/>
</dbReference>
<reference evidence="12" key="1">
    <citation type="journal article" date="2019" name="Int. J. Syst. Evol. Microbiol.">
        <title>The Global Catalogue of Microorganisms (GCM) 10K type strain sequencing project: providing services to taxonomists for standard genome sequencing and annotation.</title>
        <authorList>
            <consortium name="The Broad Institute Genomics Platform"/>
            <consortium name="The Broad Institute Genome Sequencing Center for Infectious Disease"/>
            <person name="Wu L."/>
            <person name="Ma J."/>
        </authorList>
    </citation>
    <scope>NUCLEOTIDE SEQUENCE [LARGE SCALE GENOMIC DNA]</scope>
    <source>
        <strain evidence="12">CCM 7950</strain>
    </source>
</reference>
<feature type="transmembrane region" description="Helical" evidence="10">
    <location>
        <begin position="154"/>
        <end position="173"/>
    </location>
</feature>
<dbReference type="Gene3D" id="1.20.1740.10">
    <property type="entry name" value="Amino acid/polyamine transporter I"/>
    <property type="match status" value="1"/>
</dbReference>
<feature type="transmembrane region" description="Helical" evidence="10">
    <location>
        <begin position="193"/>
        <end position="210"/>
    </location>
</feature>
<keyword evidence="5 10" id="KW-0997">Cell inner membrane</keyword>
<dbReference type="NCBIfam" id="NF007789">
    <property type="entry name" value="PRK10483.1"/>
    <property type="match status" value="1"/>
</dbReference>
<accession>A0ABW4NU63</accession>
<organism evidence="11 12">
    <name type="scientific">Pasteurella oralis</name>
    <dbReference type="NCBI Taxonomy" id="1071947"/>
    <lineage>
        <taxon>Bacteria</taxon>
        <taxon>Pseudomonadati</taxon>
        <taxon>Pseudomonadota</taxon>
        <taxon>Gammaproteobacteria</taxon>
        <taxon>Pasteurellales</taxon>
        <taxon>Pasteurellaceae</taxon>
        <taxon>Pasteurella</taxon>
    </lineage>
</organism>
<evidence type="ECO:0000313" key="12">
    <source>
        <dbReference type="Proteomes" id="UP001597420"/>
    </source>
</evidence>
<feature type="transmembrane region" description="Helical" evidence="10">
    <location>
        <begin position="231"/>
        <end position="249"/>
    </location>
</feature>
<keyword evidence="9 10" id="KW-0472">Membrane</keyword>
<dbReference type="PRINTS" id="PR00166">
    <property type="entry name" value="AROAAPRMEASE"/>
</dbReference>
<comment type="subcellular location">
    <subcellularLocation>
        <location evidence="1 10">Cell inner membrane</location>
        <topology evidence="1 10">Multi-pass membrane protein</topology>
    </subcellularLocation>
</comment>
<evidence type="ECO:0000256" key="1">
    <source>
        <dbReference type="ARBA" id="ARBA00004429"/>
    </source>
</evidence>
<feature type="transmembrane region" description="Helical" evidence="10">
    <location>
        <begin position="82"/>
        <end position="103"/>
    </location>
</feature>
<dbReference type="Pfam" id="PF03222">
    <property type="entry name" value="Trp_Tyr_perm"/>
    <property type="match status" value="1"/>
</dbReference>
<evidence type="ECO:0000256" key="6">
    <source>
        <dbReference type="ARBA" id="ARBA00022692"/>
    </source>
</evidence>
<evidence type="ECO:0000256" key="8">
    <source>
        <dbReference type="ARBA" id="ARBA00022989"/>
    </source>
</evidence>
<feature type="transmembrane region" description="Helical" evidence="10">
    <location>
        <begin position="382"/>
        <end position="408"/>
    </location>
</feature>
<feature type="transmembrane region" description="Helical" evidence="10">
    <location>
        <begin position="7"/>
        <end position="27"/>
    </location>
</feature>
<protein>
    <recommendedName>
        <fullName evidence="10">Aromatic amino acid permease</fullName>
    </recommendedName>
</protein>
<dbReference type="RefSeq" id="WP_379095745.1">
    <property type="nucleotide sequence ID" value="NZ_JBHUFP010000004.1"/>
</dbReference>
<dbReference type="PROSITE" id="PS00594">
    <property type="entry name" value="AROMATIC_AA_PERMEASE_1"/>
    <property type="match status" value="1"/>
</dbReference>
<keyword evidence="7 10" id="KW-0029">Amino-acid transport</keyword>
<evidence type="ECO:0000256" key="7">
    <source>
        <dbReference type="ARBA" id="ARBA00022970"/>
    </source>
</evidence>
<keyword evidence="4 10" id="KW-1003">Cell membrane</keyword>
<keyword evidence="3 10" id="KW-0813">Transport</keyword>
<comment type="caution">
    <text evidence="11">The sequence shown here is derived from an EMBL/GenBank/DDBJ whole genome shotgun (WGS) entry which is preliminary data.</text>
</comment>
<comment type="function">
    <text evidence="10">Involved in transporting aromatic amino acids across the cytoplasmic membrane.</text>
</comment>
<dbReference type="NCBIfam" id="TIGR00837">
    <property type="entry name" value="araaP"/>
    <property type="match status" value="1"/>
</dbReference>
<evidence type="ECO:0000313" key="11">
    <source>
        <dbReference type="EMBL" id="MFD1805217.1"/>
    </source>
</evidence>
<evidence type="ECO:0000256" key="10">
    <source>
        <dbReference type="RuleBase" id="RU367149"/>
    </source>
</evidence>
<feature type="transmembrane region" description="Helical" evidence="10">
    <location>
        <begin position="351"/>
        <end position="370"/>
    </location>
</feature>